<feature type="compositionally biased region" description="Polar residues" evidence="5">
    <location>
        <begin position="363"/>
        <end position="385"/>
    </location>
</feature>
<gene>
    <name evidence="7" type="ORF">NP493_734g02001</name>
</gene>
<dbReference type="Proteomes" id="UP001209878">
    <property type="component" value="Unassembled WGS sequence"/>
</dbReference>
<name>A0AAD9KRA6_RIDPI</name>
<dbReference type="PANTHER" id="PTHR24103">
    <property type="entry name" value="E3 UBIQUITIN-PROTEIN LIGASE TRIM"/>
    <property type="match status" value="1"/>
</dbReference>
<comment type="caution">
    <text evidence="7">The sequence shown here is derived from an EMBL/GenBank/DDBJ whole genome shotgun (WGS) entry which is preliminary data.</text>
</comment>
<evidence type="ECO:0000256" key="4">
    <source>
        <dbReference type="PROSITE-ProRule" id="PRU00175"/>
    </source>
</evidence>
<reference evidence="7" key="1">
    <citation type="journal article" date="2023" name="Mol. Biol. Evol.">
        <title>Third-Generation Sequencing Reveals the Adaptive Role of the Epigenome in Three Deep-Sea Polychaetes.</title>
        <authorList>
            <person name="Perez M."/>
            <person name="Aroh O."/>
            <person name="Sun Y."/>
            <person name="Lan Y."/>
            <person name="Juniper S.K."/>
            <person name="Young C.R."/>
            <person name="Angers B."/>
            <person name="Qian P.Y."/>
        </authorList>
    </citation>
    <scope>NUCLEOTIDE SEQUENCE</scope>
    <source>
        <strain evidence="7">R07B-5</strain>
    </source>
</reference>
<evidence type="ECO:0000259" key="6">
    <source>
        <dbReference type="PROSITE" id="PS50089"/>
    </source>
</evidence>
<dbReference type="Gene3D" id="3.30.40.10">
    <property type="entry name" value="Zinc/RING finger domain, C3HC4 (zinc finger)"/>
    <property type="match status" value="1"/>
</dbReference>
<proteinExistence type="predicted"/>
<keyword evidence="3" id="KW-0862">Zinc</keyword>
<organism evidence="7 8">
    <name type="scientific">Ridgeia piscesae</name>
    <name type="common">Tubeworm</name>
    <dbReference type="NCBI Taxonomy" id="27915"/>
    <lineage>
        <taxon>Eukaryota</taxon>
        <taxon>Metazoa</taxon>
        <taxon>Spiralia</taxon>
        <taxon>Lophotrochozoa</taxon>
        <taxon>Annelida</taxon>
        <taxon>Polychaeta</taxon>
        <taxon>Sedentaria</taxon>
        <taxon>Canalipalpata</taxon>
        <taxon>Sabellida</taxon>
        <taxon>Siboglinidae</taxon>
        <taxon>Ridgeia</taxon>
    </lineage>
</organism>
<dbReference type="GO" id="GO:0008270">
    <property type="term" value="F:zinc ion binding"/>
    <property type="evidence" value="ECO:0007669"/>
    <property type="project" value="UniProtKB-KW"/>
</dbReference>
<dbReference type="AlphaFoldDB" id="A0AAD9KRA6"/>
<evidence type="ECO:0000256" key="5">
    <source>
        <dbReference type="SAM" id="MobiDB-lite"/>
    </source>
</evidence>
<feature type="region of interest" description="Disordered" evidence="5">
    <location>
        <begin position="576"/>
        <end position="604"/>
    </location>
</feature>
<dbReference type="PROSITE" id="PS00518">
    <property type="entry name" value="ZF_RING_1"/>
    <property type="match status" value="1"/>
</dbReference>
<dbReference type="InterPro" id="IPR050143">
    <property type="entry name" value="TRIM/RBCC"/>
</dbReference>
<feature type="region of interest" description="Disordered" evidence="5">
    <location>
        <begin position="455"/>
        <end position="518"/>
    </location>
</feature>
<sequence>MESRGVDDFALPDYLTCPVCADTLKDPRILPCSHTLCRQCLADEHAKDRVSVSSKDASPCGVWCPLCGERSNIQSPDECPRNRAIADAVEHWLVRSVRRDECLQLLASVAAAKERMRQDSERLPLRVQNNQEELLSCCRPSQANSLTVGGRLKDPLATFAKADDVCRMLQTINSRHLDVLGIHCKYVDNLSNLQVHIQELLSLKFVAMRAMVKVNFADAMAPIELCRKSALRLTRELGEHFKGAECLADDDVEQFRQTDDALASTLQSFLDSSDKETCEAVETFKAHLYKTVIDMETVKNALSNWVIRGAVTDEESYELRDGETSDHELGDVNADDDDDCHEEVSETMCQQRATVCSALPKDTSTNMSVSSKEASPCGSETGSTKDNIRPGFLHPIARFIEAQPLDSPVPTPQGTNVTQTMAEQIKSPEPSDGKSPLDWEAPGWVTIKPLTVFPAERSADGERETDPAQKISPGGRYFCPIVIPDRGLGPEAQQSSNASDLEGTAKRENPRAVASTSSDMLLTEELRFGGMTLRTSADQDSCCDSRATRSEGPFDLIDTDTLSTMLAESGDALCIDSDAKSSEDESKLPPSEGRKKRALSARDNRRNLPSYKHLINGDNLVLCDLGPSSDEYLGPWGRRRTVRQQHHQGAGEPYLARPMPRHVPEQLCRPLMQPNCGSRSGLLRSLGRSHDTTFRMTEFLPTPAERDTSASSQKRKHRTASPLEGISTQTSAEITAGKKCGGDVTSGGIDKNSTPSACDPKTKNAKPWMEKPVMTSLTSWL</sequence>
<feature type="compositionally biased region" description="Basic and acidic residues" evidence="5">
    <location>
        <begin position="577"/>
        <end position="587"/>
    </location>
</feature>
<dbReference type="InterPro" id="IPR017907">
    <property type="entry name" value="Znf_RING_CS"/>
</dbReference>
<accession>A0AAD9KRA6</accession>
<evidence type="ECO:0000313" key="7">
    <source>
        <dbReference type="EMBL" id="KAK2175410.1"/>
    </source>
</evidence>
<evidence type="ECO:0000256" key="3">
    <source>
        <dbReference type="ARBA" id="ARBA00022833"/>
    </source>
</evidence>
<feature type="region of interest" description="Disordered" evidence="5">
    <location>
        <begin position="415"/>
        <end position="437"/>
    </location>
</feature>
<keyword evidence="8" id="KW-1185">Reference proteome</keyword>
<protein>
    <recommendedName>
        <fullName evidence="6">RING-type domain-containing protein</fullName>
    </recommendedName>
</protein>
<dbReference type="InterPro" id="IPR001841">
    <property type="entry name" value="Znf_RING"/>
</dbReference>
<feature type="compositionally biased region" description="Basic and acidic residues" evidence="5">
    <location>
        <begin position="457"/>
        <end position="467"/>
    </location>
</feature>
<evidence type="ECO:0000313" key="8">
    <source>
        <dbReference type="Proteomes" id="UP001209878"/>
    </source>
</evidence>
<keyword evidence="2 4" id="KW-0863">Zinc-finger</keyword>
<dbReference type="Pfam" id="PF13445">
    <property type="entry name" value="zf-RING_UBOX"/>
    <property type="match status" value="1"/>
</dbReference>
<feature type="domain" description="RING-type" evidence="6">
    <location>
        <begin position="17"/>
        <end position="67"/>
    </location>
</feature>
<evidence type="ECO:0000256" key="1">
    <source>
        <dbReference type="ARBA" id="ARBA00022723"/>
    </source>
</evidence>
<feature type="region of interest" description="Disordered" evidence="5">
    <location>
        <begin position="363"/>
        <end position="388"/>
    </location>
</feature>
<keyword evidence="1" id="KW-0479">Metal-binding</keyword>
<dbReference type="EMBL" id="JAODUO010000732">
    <property type="protein sequence ID" value="KAK2175410.1"/>
    <property type="molecule type" value="Genomic_DNA"/>
</dbReference>
<dbReference type="InterPro" id="IPR027370">
    <property type="entry name" value="Znf-RING_euk"/>
</dbReference>
<dbReference type="SMART" id="SM00184">
    <property type="entry name" value="RING"/>
    <property type="match status" value="1"/>
</dbReference>
<dbReference type="SUPFAM" id="SSF57850">
    <property type="entry name" value="RING/U-box"/>
    <property type="match status" value="1"/>
</dbReference>
<evidence type="ECO:0000256" key="2">
    <source>
        <dbReference type="ARBA" id="ARBA00022771"/>
    </source>
</evidence>
<dbReference type="InterPro" id="IPR013083">
    <property type="entry name" value="Znf_RING/FYVE/PHD"/>
</dbReference>
<dbReference type="PROSITE" id="PS50089">
    <property type="entry name" value="ZF_RING_2"/>
    <property type="match status" value="1"/>
</dbReference>
<feature type="region of interest" description="Disordered" evidence="5">
    <location>
        <begin position="698"/>
        <end position="781"/>
    </location>
</feature>